<dbReference type="SUPFAM" id="SSF52172">
    <property type="entry name" value="CheY-like"/>
    <property type="match status" value="1"/>
</dbReference>
<feature type="domain" description="OmpR/PhoB-type" evidence="9">
    <location>
        <begin position="151"/>
        <end position="251"/>
    </location>
</feature>
<keyword evidence="5" id="KW-0804">Transcription</keyword>
<dbReference type="SMART" id="SM00862">
    <property type="entry name" value="Trans_reg_C"/>
    <property type="match status" value="1"/>
</dbReference>
<dbReference type="GO" id="GO:0032993">
    <property type="term" value="C:protein-DNA complex"/>
    <property type="evidence" value="ECO:0007669"/>
    <property type="project" value="TreeGrafter"/>
</dbReference>
<dbReference type="SUPFAM" id="SSF46894">
    <property type="entry name" value="C-terminal effector domain of the bipartite response regulators"/>
    <property type="match status" value="1"/>
</dbReference>
<protein>
    <submittedName>
        <fullName evidence="10">Two-component system torCAD operon response regulator TorR</fullName>
    </submittedName>
</protein>
<dbReference type="EMBL" id="PZZN01000001">
    <property type="protein sequence ID" value="PTM47265.1"/>
    <property type="molecule type" value="Genomic_DNA"/>
</dbReference>
<feature type="modified residue" description="4-aspartylphosphate" evidence="6">
    <location>
        <position position="73"/>
    </location>
</feature>
<dbReference type="GO" id="GO:0000156">
    <property type="term" value="F:phosphorelay response regulator activity"/>
    <property type="evidence" value="ECO:0007669"/>
    <property type="project" value="TreeGrafter"/>
</dbReference>
<organism evidence="10 11">
    <name type="scientific">Sphingomonas aerolata</name>
    <dbReference type="NCBI Taxonomy" id="185951"/>
    <lineage>
        <taxon>Bacteria</taxon>
        <taxon>Pseudomonadati</taxon>
        <taxon>Pseudomonadota</taxon>
        <taxon>Alphaproteobacteria</taxon>
        <taxon>Sphingomonadales</taxon>
        <taxon>Sphingomonadaceae</taxon>
        <taxon>Sphingomonas</taxon>
    </lineage>
</organism>
<dbReference type="InterPro" id="IPR016032">
    <property type="entry name" value="Sig_transdc_resp-reg_C-effctor"/>
</dbReference>
<evidence type="ECO:0000259" key="9">
    <source>
        <dbReference type="PROSITE" id="PS51755"/>
    </source>
</evidence>
<keyword evidence="1 6" id="KW-0597">Phosphoprotein</keyword>
<dbReference type="Gene3D" id="1.10.10.10">
    <property type="entry name" value="Winged helix-like DNA-binding domain superfamily/Winged helix DNA-binding domain"/>
    <property type="match status" value="1"/>
</dbReference>
<proteinExistence type="predicted"/>
<keyword evidence="2" id="KW-0902">Two-component regulatory system</keyword>
<reference evidence="10 11" key="1">
    <citation type="submission" date="2018-04" db="EMBL/GenBank/DDBJ databases">
        <title>Genomic Encyclopedia of Type Strains, Phase III (KMG-III): the genomes of soil and plant-associated and newly described type strains.</title>
        <authorList>
            <person name="Whitman W."/>
        </authorList>
    </citation>
    <scope>NUCLEOTIDE SEQUENCE [LARGE SCALE GENOMIC DNA]</scope>
    <source>
        <strain evidence="10 11">NW12</strain>
    </source>
</reference>
<dbReference type="CDD" id="cd00383">
    <property type="entry name" value="trans_reg_C"/>
    <property type="match status" value="1"/>
</dbReference>
<dbReference type="PROSITE" id="PS51755">
    <property type="entry name" value="OMPR_PHOB"/>
    <property type="match status" value="1"/>
</dbReference>
<evidence type="ECO:0000256" key="3">
    <source>
        <dbReference type="ARBA" id="ARBA00023015"/>
    </source>
</evidence>
<gene>
    <name evidence="10" type="ORF">C8J24_0656</name>
</gene>
<dbReference type="GO" id="GO:0006355">
    <property type="term" value="P:regulation of DNA-templated transcription"/>
    <property type="evidence" value="ECO:0007669"/>
    <property type="project" value="InterPro"/>
</dbReference>
<evidence type="ECO:0000256" key="1">
    <source>
        <dbReference type="ARBA" id="ARBA00022553"/>
    </source>
</evidence>
<feature type="DNA-binding region" description="OmpR/PhoB-type" evidence="7">
    <location>
        <begin position="151"/>
        <end position="251"/>
    </location>
</feature>
<evidence type="ECO:0000256" key="2">
    <source>
        <dbReference type="ARBA" id="ARBA00023012"/>
    </source>
</evidence>
<dbReference type="InterPro" id="IPR036388">
    <property type="entry name" value="WH-like_DNA-bd_sf"/>
</dbReference>
<dbReference type="InterPro" id="IPR001867">
    <property type="entry name" value="OmpR/PhoB-type_DNA-bd"/>
</dbReference>
<evidence type="ECO:0000256" key="4">
    <source>
        <dbReference type="ARBA" id="ARBA00023125"/>
    </source>
</evidence>
<dbReference type="PANTHER" id="PTHR48111">
    <property type="entry name" value="REGULATOR OF RPOS"/>
    <property type="match status" value="1"/>
</dbReference>
<evidence type="ECO:0000256" key="7">
    <source>
        <dbReference type="PROSITE-ProRule" id="PRU01091"/>
    </source>
</evidence>
<evidence type="ECO:0000259" key="8">
    <source>
        <dbReference type="PROSITE" id="PS50110"/>
    </source>
</evidence>
<keyword evidence="11" id="KW-1185">Reference proteome</keyword>
<comment type="caution">
    <text evidence="10">The sequence shown here is derived from an EMBL/GenBank/DDBJ whole genome shotgun (WGS) entry which is preliminary data.</text>
</comment>
<dbReference type="GO" id="GO:0000976">
    <property type="term" value="F:transcription cis-regulatory region binding"/>
    <property type="evidence" value="ECO:0007669"/>
    <property type="project" value="TreeGrafter"/>
</dbReference>
<dbReference type="AlphaFoldDB" id="A0A2T4YTY1"/>
<keyword evidence="3" id="KW-0805">Transcription regulation</keyword>
<dbReference type="Gene3D" id="3.40.50.2300">
    <property type="match status" value="1"/>
</dbReference>
<dbReference type="Proteomes" id="UP000240996">
    <property type="component" value="Unassembled WGS sequence"/>
</dbReference>
<evidence type="ECO:0000313" key="10">
    <source>
        <dbReference type="EMBL" id="PTM47265.1"/>
    </source>
</evidence>
<dbReference type="PANTHER" id="PTHR48111:SF4">
    <property type="entry name" value="DNA-BINDING DUAL TRANSCRIPTIONAL REGULATOR OMPR"/>
    <property type="match status" value="1"/>
</dbReference>
<dbReference type="GO" id="GO:0005829">
    <property type="term" value="C:cytosol"/>
    <property type="evidence" value="ECO:0007669"/>
    <property type="project" value="TreeGrafter"/>
</dbReference>
<dbReference type="InterPro" id="IPR001789">
    <property type="entry name" value="Sig_transdc_resp-reg_receiver"/>
</dbReference>
<name>A0A2T4YTY1_9SPHN</name>
<dbReference type="Pfam" id="PF00486">
    <property type="entry name" value="Trans_reg_C"/>
    <property type="match status" value="1"/>
</dbReference>
<dbReference type="PROSITE" id="PS50110">
    <property type="entry name" value="RESPONSE_REGULATORY"/>
    <property type="match status" value="1"/>
</dbReference>
<evidence type="ECO:0000256" key="5">
    <source>
        <dbReference type="ARBA" id="ARBA00023163"/>
    </source>
</evidence>
<dbReference type="InterPro" id="IPR011006">
    <property type="entry name" value="CheY-like_superfamily"/>
</dbReference>
<sequence>MENPRLDVKSVDVNLRDSCSNHVKTVLICSKLDDCELLKSTLDRYGFIVEHTTDISYVVSVAYSLTVDIMIVDGPSLYSDTASVIGRLLLVNDRPGIIVRSSSNDDVDRIVALDMGADDCVDVSCSAREISARAAAITRRTSVRPEVKRKLGSLEFAGWELQADRRQLLTPTKNIIHLTSAEYSILRCLLSNPGFVRSRSDLRYFPNKSNDDDGRPRMMDVLVSRLRKKMMSYGDENVIETVRGLGYRLITR</sequence>
<keyword evidence="4 7" id="KW-0238">DNA-binding</keyword>
<feature type="domain" description="Response regulatory" evidence="8">
    <location>
        <begin position="24"/>
        <end position="138"/>
    </location>
</feature>
<evidence type="ECO:0000313" key="11">
    <source>
        <dbReference type="Proteomes" id="UP000240996"/>
    </source>
</evidence>
<dbReference type="InterPro" id="IPR039420">
    <property type="entry name" value="WalR-like"/>
</dbReference>
<accession>A0A2T4YTY1</accession>
<evidence type="ECO:0000256" key="6">
    <source>
        <dbReference type="PROSITE-ProRule" id="PRU00169"/>
    </source>
</evidence>